<feature type="compositionally biased region" description="Polar residues" evidence="1">
    <location>
        <begin position="7"/>
        <end position="34"/>
    </location>
</feature>
<organism evidence="2">
    <name type="scientific">viral metagenome</name>
    <dbReference type="NCBI Taxonomy" id="1070528"/>
    <lineage>
        <taxon>unclassified sequences</taxon>
        <taxon>metagenomes</taxon>
        <taxon>organismal metagenomes</taxon>
    </lineage>
</organism>
<feature type="compositionally biased region" description="Basic residues" evidence="1">
    <location>
        <begin position="41"/>
        <end position="61"/>
    </location>
</feature>
<protein>
    <submittedName>
        <fullName evidence="2">Uncharacterized protein</fullName>
    </submittedName>
</protein>
<feature type="region of interest" description="Disordered" evidence="1">
    <location>
        <begin position="1"/>
        <end position="70"/>
    </location>
</feature>
<dbReference type="AlphaFoldDB" id="A0A6C0AS51"/>
<evidence type="ECO:0000313" key="2">
    <source>
        <dbReference type="EMBL" id="QHS82582.1"/>
    </source>
</evidence>
<proteinExistence type="predicted"/>
<reference evidence="2" key="1">
    <citation type="journal article" date="2020" name="Nature">
        <title>Giant virus diversity and host interactions through global metagenomics.</title>
        <authorList>
            <person name="Schulz F."/>
            <person name="Roux S."/>
            <person name="Paez-Espino D."/>
            <person name="Jungbluth S."/>
            <person name="Walsh D.A."/>
            <person name="Denef V.J."/>
            <person name="McMahon K.D."/>
            <person name="Konstantinidis K.T."/>
            <person name="Eloe-Fadrosh E.A."/>
            <person name="Kyrpides N.C."/>
            <person name="Woyke T."/>
        </authorList>
    </citation>
    <scope>NUCLEOTIDE SEQUENCE</scope>
    <source>
        <strain evidence="2">GVMAG-S-1101171-111</strain>
    </source>
</reference>
<accession>A0A6C0AS51</accession>
<evidence type="ECO:0000256" key="1">
    <source>
        <dbReference type="SAM" id="MobiDB-lite"/>
    </source>
</evidence>
<dbReference type="EMBL" id="MN740803">
    <property type="protein sequence ID" value="QHS82582.1"/>
    <property type="molecule type" value="Genomic_DNA"/>
</dbReference>
<name>A0A6C0AS51_9ZZZZ</name>
<sequence>MLGNGSGVNQFSQNSVLPNTIPTGTNNGSVMNSMRSTSVGGKRRRRKTSRKSRKCRKKSMKHFLNLGKLW</sequence>